<dbReference type="PANTHER" id="PTHR35871:SF1">
    <property type="entry name" value="CXC1-LIKE CYSTEINE CLUSTER ASSOCIATED WITH KDZ TRANSPOSASES DOMAIN-CONTAINING PROTEIN"/>
    <property type="match status" value="1"/>
</dbReference>
<proteinExistence type="predicted"/>
<evidence type="ECO:0000256" key="1">
    <source>
        <dbReference type="SAM" id="MobiDB-lite"/>
    </source>
</evidence>
<name>A0A165YK03_9AGAM</name>
<dbReference type="PANTHER" id="PTHR35871">
    <property type="entry name" value="EXPRESSED PROTEIN"/>
    <property type="match status" value="1"/>
</dbReference>
<dbReference type="EMBL" id="KV417695">
    <property type="protein sequence ID" value="KZP09639.1"/>
    <property type="molecule type" value="Genomic_DNA"/>
</dbReference>
<reference evidence="2 3" key="1">
    <citation type="journal article" date="2016" name="Mol. Biol. Evol.">
        <title>Comparative Genomics of Early-Diverging Mushroom-Forming Fungi Provides Insights into the Origins of Lignocellulose Decay Capabilities.</title>
        <authorList>
            <person name="Nagy L.G."/>
            <person name="Riley R."/>
            <person name="Tritt A."/>
            <person name="Adam C."/>
            <person name="Daum C."/>
            <person name="Floudas D."/>
            <person name="Sun H."/>
            <person name="Yadav J.S."/>
            <person name="Pangilinan J."/>
            <person name="Larsson K.H."/>
            <person name="Matsuura K."/>
            <person name="Barry K."/>
            <person name="Labutti K."/>
            <person name="Kuo R."/>
            <person name="Ohm R.A."/>
            <person name="Bhattacharya S.S."/>
            <person name="Shirouzu T."/>
            <person name="Yoshinaga Y."/>
            <person name="Martin F.M."/>
            <person name="Grigoriev I.V."/>
            <person name="Hibbett D.S."/>
        </authorList>
    </citation>
    <scope>NUCLEOTIDE SEQUENCE [LARGE SCALE GENOMIC DNA]</scope>
    <source>
        <strain evidence="2 3">CBS 109695</strain>
    </source>
</reference>
<keyword evidence="3" id="KW-1185">Reference proteome</keyword>
<evidence type="ECO:0000313" key="2">
    <source>
        <dbReference type="EMBL" id="KZP09639.1"/>
    </source>
</evidence>
<dbReference type="AlphaFoldDB" id="A0A165YK03"/>
<accession>A0A165YK03</accession>
<gene>
    <name evidence="2" type="ORF">FIBSPDRAFT_900319</name>
</gene>
<evidence type="ECO:0000313" key="3">
    <source>
        <dbReference type="Proteomes" id="UP000076532"/>
    </source>
</evidence>
<protein>
    <submittedName>
        <fullName evidence="2">Uncharacterized protein</fullName>
    </submittedName>
</protein>
<organism evidence="2 3">
    <name type="scientific">Athelia psychrophila</name>
    <dbReference type="NCBI Taxonomy" id="1759441"/>
    <lineage>
        <taxon>Eukaryota</taxon>
        <taxon>Fungi</taxon>
        <taxon>Dikarya</taxon>
        <taxon>Basidiomycota</taxon>
        <taxon>Agaricomycotina</taxon>
        <taxon>Agaricomycetes</taxon>
        <taxon>Agaricomycetidae</taxon>
        <taxon>Atheliales</taxon>
        <taxon>Atheliaceae</taxon>
        <taxon>Athelia</taxon>
    </lineage>
</organism>
<dbReference type="OrthoDB" id="2449121at2759"/>
<feature type="compositionally biased region" description="Acidic residues" evidence="1">
    <location>
        <begin position="181"/>
        <end position="195"/>
    </location>
</feature>
<sequence length="791" mass="89812">MPRNKGKSARAKLQHAPGTQGFITAPYISDSASVYTSDSEWEESSSDESETAVRQLFAKCAQQNLRKGASLKQNRSNVYTKDSRTTKYRKAAEWREASKGCGNLAAMFTAMREPVPDLQMKAEDDVYDTSQDLPRVSEVGLELDLQFDFLNYCMDQMDRNIGEDDEMDNWDNDELWVPWKEDDDSDDDSDNDDAWEAANLPADPVEVPFGTKDDDIQEWLDIDDTDEPPQSPKDILEIIKTCFKTYKNMKSGCTIKMFTQLTAVAEYVKLRDHYRSQLAVCKRPCTQASQAISHRMGKGPYFARQICYHEHYLIRHQRLPPSKASARHGQFTLLDNKNVCLAVHRYLAAKDLGTITPDDLCRHVNGMILPALGLTGPKDKICHRTTINWLHKLGYVCKDVVKGVYFDGHECPDVITYREKFLKEIATYEKLMCTYDDETMEPVPPLLAPGEHEHVFLAQDECIFHVNEGPHHQWLKTDQQPLKKKGNGRSIHVSGWICETIGQLQLSEAQLEAQASLPEAEQLKVTNARKTIYPGKNHDAWWDLDQLAANLADAVDIFEYTQPGKVTVFLFDCSSAHEGLALNALNVNNMNVGPGDLRNKPKGMHIVLEERVSVWDELVKRAKGGKPIGKCKECTKSQVKKDAERRVAEAEAMGHEDVVDESEIALQNGPEVLSVSDWCCMHRVLSLQDDFANEKPMLQEYIEKWGHVCIFLPKFHCYCAVADGRFPTARLLVQQSLDMCEPITVCCFFRKMWWYLDAYRKGLNPQQTAFAVKLFKSHRHVGLPADIIAAM</sequence>
<feature type="region of interest" description="Disordered" evidence="1">
    <location>
        <begin position="177"/>
        <end position="208"/>
    </location>
</feature>
<dbReference type="Proteomes" id="UP000076532">
    <property type="component" value="Unassembled WGS sequence"/>
</dbReference>